<reference evidence="2 3" key="1">
    <citation type="submission" date="2020-06" db="EMBL/GenBank/DDBJ databases">
        <authorList>
            <person name="Li R."/>
            <person name="Bekaert M."/>
        </authorList>
    </citation>
    <scope>NUCLEOTIDE SEQUENCE [LARGE SCALE GENOMIC DNA]</scope>
    <source>
        <strain evidence="3">wild</strain>
    </source>
</reference>
<dbReference type="InterPro" id="IPR055188">
    <property type="entry name" value="Choice_anch_I"/>
</dbReference>
<dbReference type="PANTHER" id="PTHR46928:SF1">
    <property type="entry name" value="MESENCHYME-SPECIFIC CELL SURFACE GLYCOPROTEIN"/>
    <property type="match status" value="1"/>
</dbReference>
<dbReference type="OrthoDB" id="425936at2759"/>
<evidence type="ECO:0000313" key="2">
    <source>
        <dbReference type="EMBL" id="CAC5363946.1"/>
    </source>
</evidence>
<dbReference type="EMBL" id="CACVKT020000928">
    <property type="protein sequence ID" value="CAC5363946.1"/>
    <property type="molecule type" value="Genomic_DNA"/>
</dbReference>
<name>A0A6J8A9H9_MYTCO</name>
<dbReference type="Proteomes" id="UP000507470">
    <property type="component" value="Unassembled WGS sequence"/>
</dbReference>
<evidence type="ECO:0000313" key="3">
    <source>
        <dbReference type="Proteomes" id="UP000507470"/>
    </source>
</evidence>
<dbReference type="SUPFAM" id="SSF75011">
    <property type="entry name" value="3-carboxy-cis,cis-mucoante lactonizing enzyme"/>
    <property type="match status" value="1"/>
</dbReference>
<proteinExistence type="predicted"/>
<sequence>MVSFVSGILQIREKAYIKLPYNTAGNYSMFRDGATKASYHSQTRMLYVIGTGTNLMHIIDLTHKDNPTILLTHHFNTVGDGPITDVETCSDTVAVAIGSNTVAAHGHVELFLPFTRFDSQLTKIGRVPAGHTPKDMAFTSDCSRLIVANEGKPGLLHNTFEDPRGSISVIIKNDQGFPPEVNTNFDSFNDRVNEYLRNGVRYIFRGDQSANVETTFSKDLEPESVAIDQDDRYAYISLQENNAVVKFDITQNRIIEIYALGVKNWTNFDIDASDRDGGPNLKRHHIYSFYQPRDIKIGVVNGQSYLFTANTGAIKKFTQQNEGFDFTDAARARTLHNNGAIDEVLVGADNKAKINNDADLVVMRIYVVRYSPGRLHVSGMDGLNSQGLIQYLHAYGSRSVSMWNTATFQRVYDTGDDMEKEAINKYSSTFNGDCENINLSPAGEVDLRSDDYGVEPTAVAFGTHSGAPLIITASRSGMIYVFNVIGTALSFQSVHRRGGTNQAWNLLYQNNSTGDCLISDIGYVDESALPDRTGLVYVIGSGSSSVSLYEIYDDGITKK</sequence>
<dbReference type="Pfam" id="PF22494">
    <property type="entry name" value="choice_anch_I"/>
    <property type="match status" value="1"/>
</dbReference>
<accession>A0A6J8A9H9</accession>
<feature type="domain" description="Choice-of-anchor I" evidence="1">
    <location>
        <begin position="117"/>
        <end position="551"/>
    </location>
</feature>
<dbReference type="PANTHER" id="PTHR46928">
    <property type="entry name" value="MESENCHYME-SPECIFIC CELL SURFACE GLYCOPROTEIN"/>
    <property type="match status" value="1"/>
</dbReference>
<dbReference type="AlphaFoldDB" id="A0A6J8A9H9"/>
<evidence type="ECO:0000259" key="1">
    <source>
        <dbReference type="Pfam" id="PF22494"/>
    </source>
</evidence>
<keyword evidence="3" id="KW-1185">Reference proteome</keyword>
<protein>
    <recommendedName>
        <fullName evidence="1">Choice-of-anchor I domain-containing protein</fullName>
    </recommendedName>
</protein>
<organism evidence="2 3">
    <name type="scientific">Mytilus coruscus</name>
    <name type="common">Sea mussel</name>
    <dbReference type="NCBI Taxonomy" id="42192"/>
    <lineage>
        <taxon>Eukaryota</taxon>
        <taxon>Metazoa</taxon>
        <taxon>Spiralia</taxon>
        <taxon>Lophotrochozoa</taxon>
        <taxon>Mollusca</taxon>
        <taxon>Bivalvia</taxon>
        <taxon>Autobranchia</taxon>
        <taxon>Pteriomorphia</taxon>
        <taxon>Mytilida</taxon>
        <taxon>Mytiloidea</taxon>
        <taxon>Mytilidae</taxon>
        <taxon>Mytilinae</taxon>
        <taxon>Mytilus</taxon>
    </lineage>
</organism>
<dbReference type="InterPro" id="IPR052956">
    <property type="entry name" value="Mesenchyme-surface_protein"/>
</dbReference>
<dbReference type="Gene3D" id="2.130.10.10">
    <property type="entry name" value="YVTN repeat-like/Quinoprotein amine dehydrogenase"/>
    <property type="match status" value="1"/>
</dbReference>
<gene>
    <name evidence="2" type="ORF">MCOR_5164</name>
</gene>
<dbReference type="InterPro" id="IPR015943">
    <property type="entry name" value="WD40/YVTN_repeat-like_dom_sf"/>
</dbReference>